<sequence length="375" mass="44097">MPSDDLWEIQPHTRIKHYILRRYLNAWFPIMARYNDRIVYIDGFAGRGRYSRGEDGSPIIALKAVLEHPYFRTLRHECEIVFKFIERDSANKDNLNSEISQLESQYAIPDWVKIDVEQGEFERVLTRLLDGIESRGRNLAPTLAFIDPYGFSGLPMRLISRICQNPKCECLVTFMYEYINRFIQHPDENIRRHFDDLFGANDWQEIITEANPMTRLNEITQLYRRQLVNMGGLSYVRSFQMINEGNRTEYFLFFGTNDLTGLSRMKEAMWKADPMWGERFSDISNPAQMVLFSEGETGLLKTLLREKYRGEEPVLIGDIERFVLVDTPYSEKIHLRRRTLMEMERESPPTIIVNRPPGRRNRPGEYPAGTTVRFL</sequence>
<evidence type="ECO:0000256" key="1">
    <source>
        <dbReference type="SAM" id="MobiDB-lite"/>
    </source>
</evidence>
<dbReference type="AlphaFoldDB" id="A0A932MLX5"/>
<dbReference type="Proteomes" id="UP000782312">
    <property type="component" value="Unassembled WGS sequence"/>
</dbReference>
<evidence type="ECO:0000313" key="3">
    <source>
        <dbReference type="Proteomes" id="UP000782312"/>
    </source>
</evidence>
<protein>
    <submittedName>
        <fullName evidence="2">Three-Cys-motif partner protein TcmP</fullName>
    </submittedName>
</protein>
<evidence type="ECO:0000313" key="2">
    <source>
        <dbReference type="EMBL" id="MBI3127659.1"/>
    </source>
</evidence>
<feature type="region of interest" description="Disordered" evidence="1">
    <location>
        <begin position="349"/>
        <end position="368"/>
    </location>
</feature>
<dbReference type="InterPro" id="IPR031009">
    <property type="entry name" value="Tcm_partner"/>
</dbReference>
<proteinExistence type="predicted"/>
<name>A0A932MLX5_UNCTE</name>
<gene>
    <name evidence="2" type="primary">tcmP</name>
    <name evidence="2" type="ORF">HYZ11_08665</name>
</gene>
<reference evidence="2" key="1">
    <citation type="submission" date="2020-07" db="EMBL/GenBank/DDBJ databases">
        <title>Huge and variable diversity of episymbiotic CPR bacteria and DPANN archaea in groundwater ecosystems.</title>
        <authorList>
            <person name="He C.Y."/>
            <person name="Keren R."/>
            <person name="Whittaker M."/>
            <person name="Farag I.F."/>
            <person name="Doudna J."/>
            <person name="Cate J.H.D."/>
            <person name="Banfield J.F."/>
        </authorList>
    </citation>
    <scope>NUCLEOTIDE SEQUENCE</scope>
    <source>
        <strain evidence="2">NC_groundwater_763_Ag_S-0.2um_68_21</strain>
    </source>
</reference>
<accession>A0A932MLX5</accession>
<dbReference type="EMBL" id="JACPUR010000019">
    <property type="protein sequence ID" value="MBI3127659.1"/>
    <property type="molecule type" value="Genomic_DNA"/>
</dbReference>
<comment type="caution">
    <text evidence="2">The sequence shown here is derived from an EMBL/GenBank/DDBJ whole genome shotgun (WGS) entry which is preliminary data.</text>
</comment>
<organism evidence="2 3">
    <name type="scientific">Tectimicrobiota bacterium</name>
    <dbReference type="NCBI Taxonomy" id="2528274"/>
    <lineage>
        <taxon>Bacteria</taxon>
        <taxon>Pseudomonadati</taxon>
        <taxon>Nitrospinota/Tectimicrobiota group</taxon>
        <taxon>Candidatus Tectimicrobiota</taxon>
    </lineage>
</organism>
<dbReference type="NCBIfam" id="TIGR04474">
    <property type="entry name" value="tcm_partner"/>
    <property type="match status" value="1"/>
</dbReference>